<name>A0ABV0YIJ3_9TELE</name>
<accession>A0ABV0YIJ3</accession>
<evidence type="ECO:0000256" key="1">
    <source>
        <dbReference type="SAM" id="MobiDB-lite"/>
    </source>
</evidence>
<evidence type="ECO:0000313" key="2">
    <source>
        <dbReference type="EMBL" id="MEQ2293542.1"/>
    </source>
</evidence>
<dbReference type="Proteomes" id="UP001469553">
    <property type="component" value="Unassembled WGS sequence"/>
</dbReference>
<protein>
    <submittedName>
        <fullName evidence="2">Uncharacterized protein</fullName>
    </submittedName>
</protein>
<keyword evidence="3" id="KW-1185">Reference proteome</keyword>
<evidence type="ECO:0000313" key="3">
    <source>
        <dbReference type="Proteomes" id="UP001469553"/>
    </source>
</evidence>
<proteinExistence type="predicted"/>
<sequence length="126" mass="14687">MVRHVRAVSHYCYLFIVSFKGQHNINSVEAGLWRWEWVEEGFDHEIHNILTPELIFLERLITLANFKACLYCMNLLKRNQRRFLGLYRLPTFPLQKPGPNQIKAGGNQPLKNSPTREVRVSGPTPN</sequence>
<gene>
    <name evidence="2" type="ORF">AMECASPLE_034627</name>
</gene>
<dbReference type="EMBL" id="JAHRIP010033162">
    <property type="protein sequence ID" value="MEQ2293542.1"/>
    <property type="molecule type" value="Genomic_DNA"/>
</dbReference>
<comment type="caution">
    <text evidence="2">The sequence shown here is derived from an EMBL/GenBank/DDBJ whole genome shotgun (WGS) entry which is preliminary data.</text>
</comment>
<feature type="region of interest" description="Disordered" evidence="1">
    <location>
        <begin position="93"/>
        <end position="126"/>
    </location>
</feature>
<organism evidence="2 3">
    <name type="scientific">Ameca splendens</name>
    <dbReference type="NCBI Taxonomy" id="208324"/>
    <lineage>
        <taxon>Eukaryota</taxon>
        <taxon>Metazoa</taxon>
        <taxon>Chordata</taxon>
        <taxon>Craniata</taxon>
        <taxon>Vertebrata</taxon>
        <taxon>Euteleostomi</taxon>
        <taxon>Actinopterygii</taxon>
        <taxon>Neopterygii</taxon>
        <taxon>Teleostei</taxon>
        <taxon>Neoteleostei</taxon>
        <taxon>Acanthomorphata</taxon>
        <taxon>Ovalentaria</taxon>
        <taxon>Atherinomorphae</taxon>
        <taxon>Cyprinodontiformes</taxon>
        <taxon>Goodeidae</taxon>
        <taxon>Ameca</taxon>
    </lineage>
</organism>
<reference evidence="2 3" key="1">
    <citation type="submission" date="2021-06" db="EMBL/GenBank/DDBJ databases">
        <authorList>
            <person name="Palmer J.M."/>
        </authorList>
    </citation>
    <scope>NUCLEOTIDE SEQUENCE [LARGE SCALE GENOMIC DNA]</scope>
    <source>
        <strain evidence="2 3">AS_MEX2019</strain>
        <tissue evidence="2">Muscle</tissue>
    </source>
</reference>